<sequence length="138" mass="14995">MTCGTPRSGRSSVGISQTPRTEAGAGETLEETAEGYLGELVQRCMVILVRDDFWAKCRIHDLLHDFTCTEAKEVGFLVSHGIRDDGGASQLDSSVRRLSLQGLKGRTGTRSPPQDCAPCCPSEPVTNLVQIEPSHFYV</sequence>
<accession>A0A7I8J3Q9</accession>
<dbReference type="Pfam" id="PF23559">
    <property type="entry name" value="WHD_DRP"/>
    <property type="match status" value="1"/>
</dbReference>
<evidence type="ECO:0000313" key="4">
    <source>
        <dbReference type="Proteomes" id="UP001189122"/>
    </source>
</evidence>
<protein>
    <recommendedName>
        <fullName evidence="2">Disease resistance protein winged helix domain-containing protein</fullName>
    </recommendedName>
</protein>
<feature type="compositionally biased region" description="Polar residues" evidence="1">
    <location>
        <begin position="8"/>
        <end position="20"/>
    </location>
</feature>
<dbReference type="EMBL" id="CACRZD030000008">
    <property type="protein sequence ID" value="CAA6664021.1"/>
    <property type="molecule type" value="Genomic_DNA"/>
</dbReference>
<evidence type="ECO:0000313" key="3">
    <source>
        <dbReference type="EMBL" id="CAA2624580.1"/>
    </source>
</evidence>
<organism evidence="3">
    <name type="scientific">Spirodela intermedia</name>
    <name type="common">Intermediate duckweed</name>
    <dbReference type="NCBI Taxonomy" id="51605"/>
    <lineage>
        <taxon>Eukaryota</taxon>
        <taxon>Viridiplantae</taxon>
        <taxon>Streptophyta</taxon>
        <taxon>Embryophyta</taxon>
        <taxon>Tracheophyta</taxon>
        <taxon>Spermatophyta</taxon>
        <taxon>Magnoliopsida</taxon>
        <taxon>Liliopsida</taxon>
        <taxon>Araceae</taxon>
        <taxon>Lemnoideae</taxon>
        <taxon>Spirodela</taxon>
    </lineage>
</organism>
<evidence type="ECO:0000259" key="2">
    <source>
        <dbReference type="Pfam" id="PF23559"/>
    </source>
</evidence>
<dbReference type="EMBL" id="LR743595">
    <property type="protein sequence ID" value="CAA2624580.1"/>
    <property type="molecule type" value="Genomic_DNA"/>
</dbReference>
<proteinExistence type="predicted"/>
<evidence type="ECO:0000256" key="1">
    <source>
        <dbReference type="SAM" id="MobiDB-lite"/>
    </source>
</evidence>
<dbReference type="InterPro" id="IPR058922">
    <property type="entry name" value="WHD_DRP"/>
</dbReference>
<name>A0A7I8J3Q9_SPIIN</name>
<feature type="region of interest" description="Disordered" evidence="1">
    <location>
        <begin position="1"/>
        <end position="27"/>
    </location>
</feature>
<feature type="domain" description="Disease resistance protein winged helix" evidence="2">
    <location>
        <begin position="25"/>
        <end position="66"/>
    </location>
</feature>
<dbReference type="AlphaFoldDB" id="A0A7I8J3Q9"/>
<dbReference type="Proteomes" id="UP001189122">
    <property type="component" value="Unassembled WGS sequence"/>
</dbReference>
<reference evidence="3 4" key="1">
    <citation type="submission" date="2019-12" db="EMBL/GenBank/DDBJ databases">
        <authorList>
            <person name="Scholz U."/>
            <person name="Mascher M."/>
            <person name="Fiebig A."/>
        </authorList>
    </citation>
    <scope>NUCLEOTIDE SEQUENCE</scope>
</reference>
<gene>
    <name evidence="3" type="ORF">SI7747_08010410</name>
</gene>
<keyword evidence="4" id="KW-1185">Reference proteome</keyword>